<dbReference type="Gene3D" id="2.40.128.110">
    <property type="entry name" value="Lipid/polyisoprenoid-binding, YceI-like"/>
    <property type="match status" value="1"/>
</dbReference>
<dbReference type="InterPro" id="IPR007372">
    <property type="entry name" value="Lipid/polyisoprenoid-bd_YceI"/>
</dbReference>
<dbReference type="EMBL" id="JABFRW010000025">
    <property type="protein sequence ID" value="NOT33009.1"/>
    <property type="molecule type" value="Genomic_DNA"/>
</dbReference>
<dbReference type="AlphaFoldDB" id="A0A849SUZ1"/>
<feature type="signal peptide" evidence="1">
    <location>
        <begin position="1"/>
        <end position="26"/>
    </location>
</feature>
<dbReference type="SMART" id="SM00867">
    <property type="entry name" value="YceI"/>
    <property type="match status" value="1"/>
</dbReference>
<feature type="chain" id="PRO_5032886614" evidence="1">
    <location>
        <begin position="27"/>
        <end position="220"/>
    </location>
</feature>
<dbReference type="Pfam" id="PF04264">
    <property type="entry name" value="YceI"/>
    <property type="match status" value="1"/>
</dbReference>
<gene>
    <name evidence="3" type="ORF">HOP12_02445</name>
</gene>
<evidence type="ECO:0000256" key="1">
    <source>
        <dbReference type="SAM" id="SignalP"/>
    </source>
</evidence>
<dbReference type="InterPro" id="IPR036761">
    <property type="entry name" value="TTHA0802/YceI-like_sf"/>
</dbReference>
<evidence type="ECO:0000313" key="4">
    <source>
        <dbReference type="Proteomes" id="UP000580839"/>
    </source>
</evidence>
<sequence>MQRSNRLAMLAVITVAAALSFSTAWAGRIELQAGSKLWLDGKSTVHEYKSTAASLKVSFEQDQTKWPTDATGAEAIERFLRAKGITSMDVVVAVTGLHSGKAGLDKNMYKALLAEKHPEIRFRMVSYEIAEGARPGELAIDATGTLRVAGVERELKMPVTFVRESDTVHLRGSASLLMSTFGIKPPTMMMGTLRTADLVVVSFDLQLESKDAVIGAAGVK</sequence>
<reference evidence="3 4" key="1">
    <citation type="submission" date="2020-04" db="EMBL/GenBank/DDBJ databases">
        <title>Metagenomic profiling of ammonia- and methane-oxidizing microorganisms in a Dutch drinking water treatment plant.</title>
        <authorList>
            <person name="Poghosyan L."/>
            <person name="Leucker S."/>
        </authorList>
    </citation>
    <scope>NUCLEOTIDE SEQUENCE [LARGE SCALE GENOMIC DNA]</scope>
    <source>
        <strain evidence="3">S-RSF-IL-03</strain>
    </source>
</reference>
<evidence type="ECO:0000313" key="3">
    <source>
        <dbReference type="EMBL" id="NOT33009.1"/>
    </source>
</evidence>
<protein>
    <submittedName>
        <fullName evidence="3">YceI family protein</fullName>
    </submittedName>
</protein>
<feature type="domain" description="Lipid/polyisoprenoid-binding YceI-like" evidence="2">
    <location>
        <begin position="47"/>
        <end position="208"/>
    </location>
</feature>
<evidence type="ECO:0000259" key="2">
    <source>
        <dbReference type="SMART" id="SM00867"/>
    </source>
</evidence>
<dbReference type="Proteomes" id="UP000580839">
    <property type="component" value="Unassembled WGS sequence"/>
</dbReference>
<comment type="caution">
    <text evidence="3">The sequence shown here is derived from an EMBL/GenBank/DDBJ whole genome shotgun (WGS) entry which is preliminary data.</text>
</comment>
<dbReference type="SUPFAM" id="SSF101874">
    <property type="entry name" value="YceI-like"/>
    <property type="match status" value="1"/>
</dbReference>
<accession>A0A849SUZ1</accession>
<keyword evidence="1" id="KW-0732">Signal</keyword>
<organism evidence="3 4">
    <name type="scientific">Eiseniibacteriota bacterium</name>
    <dbReference type="NCBI Taxonomy" id="2212470"/>
    <lineage>
        <taxon>Bacteria</taxon>
        <taxon>Candidatus Eiseniibacteriota</taxon>
    </lineage>
</organism>
<name>A0A849SUZ1_UNCEI</name>
<proteinExistence type="predicted"/>